<dbReference type="NCBIfam" id="TIGR04183">
    <property type="entry name" value="Por_Secre_tail"/>
    <property type="match status" value="1"/>
</dbReference>
<dbReference type="STRING" id="1178516.AWR27_02055"/>
<dbReference type="OrthoDB" id="291295at2"/>
<dbReference type="InterPro" id="IPR001570">
    <property type="entry name" value="Peptidase_M4_C_domain"/>
</dbReference>
<feature type="domain" description="Secretion system C-terminal sorting" evidence="11">
    <location>
        <begin position="948"/>
        <end position="1021"/>
    </location>
</feature>
<dbReference type="InterPro" id="IPR011096">
    <property type="entry name" value="FTP_domain"/>
</dbReference>
<feature type="chain" id="PRO_5010239108" evidence="7">
    <location>
        <begin position="24"/>
        <end position="1023"/>
    </location>
</feature>
<accession>A0A1P9WS82</accession>
<evidence type="ECO:0000259" key="8">
    <source>
        <dbReference type="Pfam" id="PF01447"/>
    </source>
</evidence>
<feature type="domain" description="FTP" evidence="10">
    <location>
        <begin position="83"/>
        <end position="130"/>
    </location>
</feature>
<sequence length="1023" mass="111867">MNRFTAPLLLGLLCCFVSTATIAQNKFKPKYLRENDKTLLNLTSYASDNGWLDFKQDAQTEAIDPDAFLNRFGNKLGVGNGYHLKPTKDETDFREIRHQTFQLYYKNIKVEGVEYTLHSRHKRLRTAHGRIIEGLSTDVSKPMPERKALEIALADLNINADELKGRDMPKGELVLISTDEALSAQNVKLCYAFDMRIAGLKNKAAKASEPQRIYVDASTGEVVQRAALSSQCFNPAHQHQPALLPLRPHLALPGTGNSLVAQPMVASTFTPFSVNNNRYFGAQGVGNFETEPVSTSAGQQYRLSLPGTNLRVRDAYGAVPGPATTNMELWQNGRDIFNPTPHWGTNHQVGTMALWLTQRIYPFYEQIDQQQRGIDRNGQYPLVVININDTRASWDNIAAIGFGQSNNVHYVTADILGHEYTHAVTQNNSNLGTGAEYKREPGALNESVADIFGTAFERYLFPDGNQTNPSNWNWTLGEDGQGAFTQRSMANPEAFRQPSRYGAVDPNWFPANQAVSCNSLNNLCGVHINSGVMNKWFHTLCTGQFPAGTHAMNAIAFDDAIKIVYRAVRHYTHSTSNYADMRDATASAARDLFFSCSPQHRAVVEAWRLANLPSPHRCDPGCDFDVSPNVVSNAGCNQAITLNATCSSPLAWPCSGLSFSYSGPNVPYNSGGAAFNVTTPSSSGHYRYTVKLAKPGCYTPEKTFHVSVNCLSSGLCDFGSDPRYVGTWYGLTVQIRHINGKNVLVTAITGSNPDKYYPRGDNFWGSFSLDPNAANLQGCLNAGSTGWGGLSLPGGLTPPPGYSQGTEADGAVYFVANGGPPPANPCDFSQPRHVGTWNGLNVQIRQFPNNKRALVTAEPNSSNDKYYPRGDNFWDNFTKTSDAEQYRACLNAGNTGWWGMSFPSISPPGGYQQGNAPDGAIFFSTNGLRKAASAGPTPENVSLVTVRPNPAQTVITVGFVLAEAQRVSMQLLDLQGRTVKQQSHAGVAGMNEPVLNIASLPAGQYMLEVRLGTERIMQKVIKE</sequence>
<evidence type="ECO:0000256" key="4">
    <source>
        <dbReference type="ARBA" id="ARBA00022801"/>
    </source>
</evidence>
<dbReference type="Pfam" id="PF07504">
    <property type="entry name" value="FTP"/>
    <property type="match status" value="1"/>
</dbReference>
<dbReference type="RefSeq" id="WP_077129656.1">
    <property type="nucleotide sequence ID" value="NZ_CP014263.1"/>
</dbReference>
<protein>
    <submittedName>
        <fullName evidence="12">Uncharacterized protein</fullName>
    </submittedName>
</protein>
<feature type="domain" description="Peptidase M4" evidence="8">
    <location>
        <begin position="330"/>
        <end position="426"/>
    </location>
</feature>
<dbReference type="Pfam" id="PF18962">
    <property type="entry name" value="Por_Secre_tail"/>
    <property type="match status" value="1"/>
</dbReference>
<feature type="domain" description="Peptidase M4 C-terminal" evidence="9">
    <location>
        <begin position="436"/>
        <end position="608"/>
    </location>
</feature>
<gene>
    <name evidence="12" type="ORF">AWR27_02055</name>
</gene>
<evidence type="ECO:0000259" key="10">
    <source>
        <dbReference type="Pfam" id="PF07504"/>
    </source>
</evidence>
<dbReference type="GO" id="GO:0006508">
    <property type="term" value="P:proteolysis"/>
    <property type="evidence" value="ECO:0007669"/>
    <property type="project" value="UniProtKB-KW"/>
</dbReference>
<dbReference type="Pfam" id="PF01447">
    <property type="entry name" value="Peptidase_M4"/>
    <property type="match status" value="1"/>
</dbReference>
<dbReference type="Proteomes" id="UP000187941">
    <property type="component" value="Chromosome"/>
</dbReference>
<dbReference type="InterPro" id="IPR027268">
    <property type="entry name" value="Peptidase_M4/M1_CTD_sf"/>
</dbReference>
<keyword evidence="2" id="KW-0479">Metal-binding</keyword>
<dbReference type="Gene3D" id="3.10.450.490">
    <property type="match status" value="1"/>
</dbReference>
<dbReference type="GO" id="GO:0046872">
    <property type="term" value="F:metal ion binding"/>
    <property type="evidence" value="ECO:0007669"/>
    <property type="project" value="UniProtKB-KW"/>
</dbReference>
<evidence type="ECO:0000256" key="5">
    <source>
        <dbReference type="ARBA" id="ARBA00022833"/>
    </source>
</evidence>
<evidence type="ECO:0000313" key="13">
    <source>
        <dbReference type="Proteomes" id="UP000187941"/>
    </source>
</evidence>
<evidence type="ECO:0000256" key="2">
    <source>
        <dbReference type="ARBA" id="ARBA00022723"/>
    </source>
</evidence>
<name>A0A1P9WS82_9BACT</name>
<proteinExistence type="predicted"/>
<dbReference type="GO" id="GO:0004222">
    <property type="term" value="F:metalloendopeptidase activity"/>
    <property type="evidence" value="ECO:0007669"/>
    <property type="project" value="InterPro"/>
</dbReference>
<dbReference type="InterPro" id="IPR050728">
    <property type="entry name" value="Zinc_Metalloprotease_M4"/>
</dbReference>
<evidence type="ECO:0000256" key="3">
    <source>
        <dbReference type="ARBA" id="ARBA00022729"/>
    </source>
</evidence>
<evidence type="ECO:0000256" key="7">
    <source>
        <dbReference type="SAM" id="SignalP"/>
    </source>
</evidence>
<organism evidence="12 13">
    <name type="scientific">Spirosoma montaniterrae</name>
    <dbReference type="NCBI Taxonomy" id="1178516"/>
    <lineage>
        <taxon>Bacteria</taxon>
        <taxon>Pseudomonadati</taxon>
        <taxon>Bacteroidota</taxon>
        <taxon>Cytophagia</taxon>
        <taxon>Cytophagales</taxon>
        <taxon>Cytophagaceae</taxon>
        <taxon>Spirosoma</taxon>
    </lineage>
</organism>
<dbReference type="Gene3D" id="3.10.170.10">
    <property type="match status" value="1"/>
</dbReference>
<dbReference type="EMBL" id="CP014263">
    <property type="protein sequence ID" value="AQG78234.1"/>
    <property type="molecule type" value="Genomic_DNA"/>
</dbReference>
<evidence type="ECO:0000259" key="9">
    <source>
        <dbReference type="Pfam" id="PF02868"/>
    </source>
</evidence>
<dbReference type="PANTHER" id="PTHR33794">
    <property type="entry name" value="BACILLOLYSIN"/>
    <property type="match status" value="1"/>
</dbReference>
<keyword evidence="6" id="KW-0482">Metalloprotease</keyword>
<dbReference type="AlphaFoldDB" id="A0A1P9WS82"/>
<dbReference type="Pfam" id="PF02868">
    <property type="entry name" value="Peptidase_M4_C"/>
    <property type="match status" value="1"/>
</dbReference>
<keyword evidence="1" id="KW-0645">Protease</keyword>
<evidence type="ECO:0000256" key="6">
    <source>
        <dbReference type="ARBA" id="ARBA00023049"/>
    </source>
</evidence>
<evidence type="ECO:0000256" key="1">
    <source>
        <dbReference type="ARBA" id="ARBA00022670"/>
    </source>
</evidence>
<dbReference type="SUPFAM" id="SSF55486">
    <property type="entry name" value="Metalloproteases ('zincins'), catalytic domain"/>
    <property type="match status" value="1"/>
</dbReference>
<dbReference type="KEGG" id="smon:AWR27_02055"/>
<feature type="signal peptide" evidence="7">
    <location>
        <begin position="1"/>
        <end position="23"/>
    </location>
</feature>
<keyword evidence="13" id="KW-1185">Reference proteome</keyword>
<dbReference type="Gene3D" id="1.10.390.10">
    <property type="entry name" value="Neutral Protease Domain 2"/>
    <property type="match status" value="1"/>
</dbReference>
<keyword evidence="4" id="KW-0378">Hydrolase</keyword>
<dbReference type="PANTHER" id="PTHR33794:SF1">
    <property type="entry name" value="BACILLOLYSIN"/>
    <property type="match status" value="1"/>
</dbReference>
<keyword evidence="5" id="KW-0862">Zinc</keyword>
<evidence type="ECO:0000259" key="11">
    <source>
        <dbReference type="Pfam" id="PF18962"/>
    </source>
</evidence>
<dbReference type="InterPro" id="IPR013856">
    <property type="entry name" value="Peptidase_M4_domain"/>
</dbReference>
<evidence type="ECO:0000313" key="12">
    <source>
        <dbReference type="EMBL" id="AQG78234.1"/>
    </source>
</evidence>
<dbReference type="InterPro" id="IPR026444">
    <property type="entry name" value="Secre_tail"/>
</dbReference>
<keyword evidence="3 7" id="KW-0732">Signal</keyword>
<reference evidence="12 13" key="1">
    <citation type="submission" date="2016-01" db="EMBL/GenBank/DDBJ databases">
        <authorList>
            <person name="Oliw E.H."/>
        </authorList>
    </citation>
    <scope>NUCLEOTIDE SEQUENCE [LARGE SCALE GENOMIC DNA]</scope>
    <source>
        <strain evidence="12 13">DY10</strain>
    </source>
</reference>